<feature type="transmembrane region" description="Helical" evidence="2">
    <location>
        <begin position="1799"/>
        <end position="1817"/>
    </location>
</feature>
<feature type="transmembrane region" description="Helical" evidence="2">
    <location>
        <begin position="1036"/>
        <end position="1051"/>
    </location>
</feature>
<feature type="transmembrane region" description="Helical" evidence="2">
    <location>
        <begin position="1697"/>
        <end position="1714"/>
    </location>
</feature>
<keyword evidence="2" id="KW-1133">Transmembrane helix</keyword>
<feature type="transmembrane region" description="Helical" evidence="2">
    <location>
        <begin position="1823"/>
        <end position="1842"/>
    </location>
</feature>
<feature type="transmembrane region" description="Helical" evidence="2">
    <location>
        <begin position="726"/>
        <end position="748"/>
    </location>
</feature>
<feature type="transmembrane region" description="Helical" evidence="2">
    <location>
        <begin position="508"/>
        <end position="530"/>
    </location>
</feature>
<feature type="transmembrane region" description="Helical" evidence="2">
    <location>
        <begin position="1745"/>
        <end position="1764"/>
    </location>
</feature>
<evidence type="ECO:0000256" key="2">
    <source>
        <dbReference type="SAM" id="Phobius"/>
    </source>
</evidence>
<feature type="transmembrane region" description="Helical" evidence="2">
    <location>
        <begin position="1670"/>
        <end position="1688"/>
    </location>
</feature>
<feature type="transmembrane region" description="Helical" evidence="2">
    <location>
        <begin position="613"/>
        <end position="630"/>
    </location>
</feature>
<feature type="transmembrane region" description="Helical" evidence="2">
    <location>
        <begin position="1720"/>
        <end position="1738"/>
    </location>
</feature>
<feature type="transmembrane region" description="Helical" evidence="2">
    <location>
        <begin position="1472"/>
        <end position="1491"/>
    </location>
</feature>
<feature type="transmembrane region" description="Helical" evidence="2">
    <location>
        <begin position="392"/>
        <end position="412"/>
    </location>
</feature>
<feature type="transmembrane region" description="Helical" evidence="2">
    <location>
        <begin position="1366"/>
        <end position="1385"/>
    </location>
</feature>
<reference evidence="3" key="2">
    <citation type="submission" date="2014-03" db="EMBL/GenBank/DDBJ databases">
        <title>Candidatus Competibacter-lineage genomes retrieved from metagenomes reveal functional metabolic diversity.</title>
        <authorList>
            <person name="McIlroy S.J."/>
            <person name="Albertsen M."/>
            <person name="Andresen E.K."/>
            <person name="Saunders A.M."/>
            <person name="Kristiansen R."/>
            <person name="Stokholm-Bjerregaard M."/>
            <person name="Nielsen K.L."/>
            <person name="Nielsen P.H."/>
        </authorList>
    </citation>
    <scope>NUCLEOTIDE SEQUENCE</scope>
    <source>
        <strain evidence="3">Run_A_D11</strain>
    </source>
</reference>
<feature type="transmembrane region" description="Helical" evidence="2">
    <location>
        <begin position="1528"/>
        <end position="1546"/>
    </location>
</feature>
<feature type="transmembrane region" description="Helical" evidence="2">
    <location>
        <begin position="323"/>
        <end position="344"/>
    </location>
</feature>
<feature type="transmembrane region" description="Helical" evidence="2">
    <location>
        <begin position="1873"/>
        <end position="1894"/>
    </location>
</feature>
<comment type="caution">
    <text evidence="3">The sequence shown here is derived from an EMBL/GenBank/DDBJ whole genome shotgun (WGS) entry which is preliminary data.</text>
</comment>
<feature type="transmembrane region" description="Helical" evidence="2">
    <location>
        <begin position="885"/>
        <end position="902"/>
    </location>
</feature>
<feature type="transmembrane region" description="Helical" evidence="2">
    <location>
        <begin position="1392"/>
        <end position="1412"/>
    </location>
</feature>
<feature type="transmembrane region" description="Helical" evidence="2">
    <location>
        <begin position="536"/>
        <end position="552"/>
    </location>
</feature>
<evidence type="ECO:0000256" key="1">
    <source>
        <dbReference type="SAM" id="MobiDB-lite"/>
    </source>
</evidence>
<feature type="transmembrane region" description="Helical" evidence="2">
    <location>
        <begin position="559"/>
        <end position="576"/>
    </location>
</feature>
<feature type="transmembrane region" description="Helical" evidence="2">
    <location>
        <begin position="862"/>
        <end position="879"/>
    </location>
</feature>
<name>W6M042_9GAMM</name>
<feature type="transmembrane region" description="Helical" evidence="2">
    <location>
        <begin position="453"/>
        <end position="474"/>
    </location>
</feature>
<organism evidence="3 4">
    <name type="scientific">Candidatus Competibacter denitrificans Run_A_D11</name>
    <dbReference type="NCBI Taxonomy" id="1400863"/>
    <lineage>
        <taxon>Bacteria</taxon>
        <taxon>Pseudomonadati</taxon>
        <taxon>Pseudomonadota</taxon>
        <taxon>Gammaproteobacteria</taxon>
        <taxon>Candidatus Competibacteraceae</taxon>
        <taxon>Candidatus Competibacter</taxon>
    </lineage>
</organism>
<protein>
    <recommendedName>
        <fullName evidence="5">DUF2339 domain-containing protein</fullName>
    </recommendedName>
</protein>
<feature type="transmembrane region" description="Helical" evidence="2">
    <location>
        <begin position="1146"/>
        <end position="1164"/>
    </location>
</feature>
<feature type="transmembrane region" description="Helical" evidence="2">
    <location>
        <begin position="777"/>
        <end position="797"/>
    </location>
</feature>
<feature type="transmembrane region" description="Helical" evidence="2">
    <location>
        <begin position="1104"/>
        <end position="1126"/>
    </location>
</feature>
<feature type="transmembrane region" description="Helical" evidence="2">
    <location>
        <begin position="1214"/>
        <end position="1247"/>
    </location>
</feature>
<dbReference type="OrthoDB" id="7052348at2"/>
<keyword evidence="2" id="KW-0812">Transmembrane</keyword>
<evidence type="ECO:0000313" key="4">
    <source>
        <dbReference type="Proteomes" id="UP000035760"/>
    </source>
</evidence>
<feature type="region of interest" description="Disordered" evidence="1">
    <location>
        <begin position="191"/>
        <end position="210"/>
    </location>
</feature>
<sequence>MELVFLIVLLGAWLISPIILLIALVIARRQVRLLRDGLAEPSRPIEASPPLERSPPILDLAGGDSRYGPVDMENLVLLRLELNRLLDSGALASAQHQQLASGLDRLWQRHLGESGVQAEDANWQRRRLAAWRLLAQGAETPPGLPPWSPATVAAVPDLQKRAAPEHVTDEEPLPVTIPPLPAWTVAPSAAASPVPPAIPAGPSDAEESAKRPIARPVVEAALPAGRVVKDMTALDATAWRPAPPSPLEKALQAMSGWPKLIAPFLAQNVGWFVGGFCFIAGALFLIANTSGFLNALVVFASLFVASAFLLWAGYQFRRKRPELAVAGNMLVTLGMLLAPLVLGMSTRLVVTGHGDALPMTVGLVLAMGTLVAFAWAANLAAALIDRVLQGRYARLLTALVAVQLAAPLAGFVPDWRVLMVLHALLLGLLGYGLWIFASEWLRRLFVDRRLTTYYAVGMLAYTAIVSFVHLTWLWPDALPVGYTGPFLMALCGLLCPVDAALKEWVNKYAFLSRFTFVLYGLSAVAIAIAFQSTLPLLLTLALGVLLYGWMAWRYRTLPPLYLLFGCTVGLYGSALLHWLPPAWHGLAGAPGLLALLLLGRWAGPRWPLMAQQCIAAFAVLLVGLMAWSLPHNAPGWLGFTTAALAAGLAYLATQWLLPSSEVHTRWRYAGYGVAGLAAVAIGYLPDLFGLDWAMQTSYGWLALAGLWAALGLHAPRQSPENRRVWVTSALATVALALLLMGLALWPALFGRLEPILLLILAGALLLWLSLSLHRQALFYGVLACIAGAGLLVKRGYFPEPGTGIIEFILVAALWVILWRLAWRLRVRRMLAAEDLDNPSVESLSESAELSVTTLIRQPLEQAMALLWAVGLVQLGLALLNRGLAARWPVTVGLGVVTGLLLIGYFRLFRWAALPFVLGLVGLLVGLERMGFTLPWLATVAVLYVLLVWRVAVVMLAQPAIERLVQVLDFTVPGGADGRRQVEESLFGFALLVAALLVAASPGLTFLGLPALALLPALVLAGLLFLVGSWHYRSARYAYAVLITLTVIGWLLEADWTSPSWLGLGQPLVNALLSAGMALVGLGLESEKAVPLAYWRLPVQRSSTLLYLLALAGALLAGLLGDIRLPILLALLCVALLPVARPWPNAAAWRGFGLALLSSALAWSLAGWGDFSRLTEVWLVVGWGYALWFDGNLLLPRWNARHPGWAVAPDIWPLLGLVCVLGGGVFGVMAGVLSPAVGLVAVALYLFLVLRNTAWPGMAWLAVGTLTAVGLFAGADLAWWSSAADISGLSQVLVRVVVALLWLNGIFFLGALWQRHGQRWAHGLGWRQANLAGPLFWLPFAVFVLLLVRLGWLECGLFWRWALPEPALWGLIAATLLLTATAGHAFHLRPKTLQAHGVLLALVLLLAAIFLKLALPLPWMPLVLACWNGALLLAWHYRADRWLVWRSALGHWLAVLPALILALLWTLTGFEWGSITATLGVLSVVVLAQGWWQSEAARLKLGLVLGLAASYTAWLIGTTGLPVRVLGALTPWYALQTVFLMLILMSVQSRLTAWLSDQIARVNEGISGRLYEVEQALQEALPWLLTLTLLWLGAHVGARLAYETGWGAVAWNFDPSANSLPAGMTMLLLVGLAGVRAWRQPNEARWIYATALLLGLLGAYGRLVWFGLAPLMVGDTVLLLAAAYTAFLLHQWTASRPLYRLALLLPLLALMTVPWQLASAWTGGALLAVAVLYLSLAGTLRNPLPLYLGVLALNGAVYLWAPLWAGRYGLWQFYLIPAAVSVLVLLHLHRRELRPKVLSTARLAALSALYAGAGLDVFLRPELWVFVLALALALAGVILGIALRVRAFLYAGVAFLVLNVLGQLLRFYPDQGLSRALILIGLGALITVGMVLFNLKREEIMQRIRIVRADLAAWE</sequence>
<feature type="transmembrane region" description="Helical" evidence="2">
    <location>
        <begin position="1645"/>
        <end position="1664"/>
    </location>
</feature>
<feature type="transmembrane region" description="Helical" evidence="2">
    <location>
        <begin position="803"/>
        <end position="822"/>
    </location>
</feature>
<reference evidence="3" key="1">
    <citation type="submission" date="2013-07" db="EMBL/GenBank/DDBJ databases">
        <authorList>
            <person name="McIlroy S."/>
        </authorList>
    </citation>
    <scope>NUCLEOTIDE SEQUENCE [LARGE SCALE GENOMIC DNA]</scope>
    <source>
        <strain evidence="3">Run_A_D11</strain>
    </source>
</reference>
<feature type="transmembrane region" description="Helical" evidence="2">
    <location>
        <begin position="907"/>
        <end position="926"/>
    </location>
</feature>
<proteinExistence type="predicted"/>
<feature type="transmembrane region" description="Helical" evidence="2">
    <location>
        <begin position="582"/>
        <end position="601"/>
    </location>
</feature>
<feature type="transmembrane region" description="Helical" evidence="2">
    <location>
        <begin position="754"/>
        <end position="770"/>
    </location>
</feature>
<feature type="transmembrane region" description="Helical" evidence="2">
    <location>
        <begin position="1448"/>
        <end position="1466"/>
    </location>
</feature>
<feature type="transmembrane region" description="Helical" evidence="2">
    <location>
        <begin position="1621"/>
        <end position="1638"/>
    </location>
</feature>
<feature type="transmembrane region" description="Helical" evidence="2">
    <location>
        <begin position="1010"/>
        <end position="1029"/>
    </location>
</feature>
<keyword evidence="2" id="KW-0472">Membrane</keyword>
<feature type="transmembrane region" description="Helical" evidence="2">
    <location>
        <begin position="356"/>
        <end position="380"/>
    </location>
</feature>
<feature type="transmembrane region" description="Helical" evidence="2">
    <location>
        <begin position="480"/>
        <end position="501"/>
    </location>
</feature>
<accession>W6M042</accession>
<feature type="transmembrane region" description="Helical" evidence="2">
    <location>
        <begin position="1579"/>
        <end position="1601"/>
    </location>
</feature>
<keyword evidence="4" id="KW-1185">Reference proteome</keyword>
<evidence type="ECO:0000313" key="3">
    <source>
        <dbReference type="EMBL" id="CDI00792.1"/>
    </source>
</evidence>
<dbReference type="EMBL" id="CBTJ020000001">
    <property type="protein sequence ID" value="CDI00792.1"/>
    <property type="molecule type" value="Genomic_DNA"/>
</dbReference>
<feature type="transmembrane region" description="Helical" evidence="2">
    <location>
        <begin position="264"/>
        <end position="286"/>
    </location>
</feature>
<feature type="transmembrane region" description="Helical" evidence="2">
    <location>
        <begin position="932"/>
        <end position="956"/>
    </location>
</feature>
<feature type="transmembrane region" description="Helical" evidence="2">
    <location>
        <begin position="985"/>
        <end position="1004"/>
    </location>
</feature>
<feature type="transmembrane region" description="Helical" evidence="2">
    <location>
        <begin position="6"/>
        <end position="27"/>
    </location>
</feature>
<dbReference type="RefSeq" id="WP_048669853.1">
    <property type="nucleotide sequence ID" value="NZ_CBTJ020000001.1"/>
</dbReference>
<dbReference type="Proteomes" id="UP000035760">
    <property type="component" value="Unassembled WGS sequence"/>
</dbReference>
<feature type="transmembrane region" description="Helical" evidence="2">
    <location>
        <begin position="1418"/>
        <end position="1436"/>
    </location>
</feature>
<feature type="transmembrane region" description="Helical" evidence="2">
    <location>
        <begin position="292"/>
        <end position="311"/>
    </location>
</feature>
<feature type="transmembrane region" description="Helical" evidence="2">
    <location>
        <begin position="668"/>
        <end position="685"/>
    </location>
</feature>
<feature type="transmembrane region" description="Helical" evidence="2">
    <location>
        <begin position="418"/>
        <end position="441"/>
    </location>
</feature>
<gene>
    <name evidence="3" type="ORF">BN873_10048</name>
</gene>
<feature type="transmembrane region" description="Helical" evidence="2">
    <location>
        <begin position="1291"/>
        <end position="1312"/>
    </location>
</feature>
<evidence type="ECO:0008006" key="5">
    <source>
        <dbReference type="Google" id="ProtNLM"/>
    </source>
</evidence>
<feature type="transmembrane region" description="Helical" evidence="2">
    <location>
        <begin position="1063"/>
        <end position="1083"/>
    </location>
</feature>
<feature type="transmembrane region" description="Helical" evidence="2">
    <location>
        <begin position="697"/>
        <end position="714"/>
    </location>
</feature>
<feature type="transmembrane region" description="Helical" evidence="2">
    <location>
        <begin position="1259"/>
        <end position="1279"/>
    </location>
</feature>
<feature type="transmembrane region" description="Helical" evidence="2">
    <location>
        <begin position="1333"/>
        <end position="1351"/>
    </location>
</feature>
<feature type="transmembrane region" description="Helical" evidence="2">
    <location>
        <begin position="636"/>
        <end position="656"/>
    </location>
</feature>
<feature type="transmembrane region" description="Helical" evidence="2">
    <location>
        <begin position="1770"/>
        <end position="1787"/>
    </location>
</feature>
<dbReference type="STRING" id="1400863.BN873_10048"/>
<feature type="transmembrane region" description="Helical" evidence="2">
    <location>
        <begin position="1176"/>
        <end position="1194"/>
    </location>
</feature>
<feature type="transmembrane region" description="Helical" evidence="2">
    <location>
        <begin position="1498"/>
        <end position="1516"/>
    </location>
</feature>
<feature type="transmembrane region" description="Helical" evidence="2">
    <location>
        <begin position="1847"/>
        <end position="1867"/>
    </location>
</feature>